<dbReference type="InterPro" id="IPR044068">
    <property type="entry name" value="CB"/>
</dbReference>
<evidence type="ECO:0000313" key="3">
    <source>
        <dbReference type="Proteomes" id="UP000594262"/>
    </source>
</evidence>
<accession>A0A7M5X517</accession>
<proteinExistence type="predicted"/>
<protein>
    <recommendedName>
        <fullName evidence="1">Core-binding (CB) domain-containing protein</fullName>
    </recommendedName>
</protein>
<keyword evidence="3" id="KW-1185">Reference proteome</keyword>
<name>A0A7M5X517_9CNID</name>
<reference evidence="2" key="1">
    <citation type="submission" date="2021-01" db="UniProtKB">
        <authorList>
            <consortium name="EnsemblMetazoa"/>
        </authorList>
    </citation>
    <scope>IDENTIFICATION</scope>
</reference>
<feature type="domain" description="Core-binding (CB)" evidence="1">
    <location>
        <begin position="1"/>
        <end position="82"/>
    </location>
</feature>
<dbReference type="EnsemblMetazoa" id="CLYHEMT017613.1">
    <property type="protein sequence ID" value="CLYHEMP017613.1"/>
    <property type="gene ID" value="CLYHEMG017613"/>
</dbReference>
<sequence length="171" mass="20225">LLDKFQTYMTGPYRGRDSRSVKSVRGDGERAFRVISVKTVYPLISDDKLLLSYIQQLEANKNLPGTIKTYLSSLIDFLQFLSQDKSHQLNVLEIFRTEKMLIQWRKKFNKKDRIQSHVRRAQDKKMLVTREQVRKYDEGCVKAQANKFFEMFRKDPDTKQRRSVATALRND</sequence>
<organism evidence="2 3">
    <name type="scientific">Clytia hemisphaerica</name>
    <dbReference type="NCBI Taxonomy" id="252671"/>
    <lineage>
        <taxon>Eukaryota</taxon>
        <taxon>Metazoa</taxon>
        <taxon>Cnidaria</taxon>
        <taxon>Hydrozoa</taxon>
        <taxon>Hydroidolina</taxon>
        <taxon>Leptothecata</taxon>
        <taxon>Obeliida</taxon>
        <taxon>Clytiidae</taxon>
        <taxon>Clytia</taxon>
    </lineage>
</organism>
<evidence type="ECO:0000259" key="1">
    <source>
        <dbReference type="PROSITE" id="PS51900"/>
    </source>
</evidence>
<evidence type="ECO:0000313" key="2">
    <source>
        <dbReference type="EnsemblMetazoa" id="CLYHEMP017613.1"/>
    </source>
</evidence>
<dbReference type="Proteomes" id="UP000594262">
    <property type="component" value="Unplaced"/>
</dbReference>
<dbReference type="PROSITE" id="PS51900">
    <property type="entry name" value="CB"/>
    <property type="match status" value="1"/>
</dbReference>
<dbReference type="AlphaFoldDB" id="A0A7M5X517"/>